<evidence type="ECO:0000256" key="1">
    <source>
        <dbReference type="SAM" id="MobiDB-lite"/>
    </source>
</evidence>
<dbReference type="EnsemblFungi" id="MAPG_01421T0">
    <property type="protein sequence ID" value="MAPG_01421T0"/>
    <property type="gene ID" value="MAPG_01421"/>
</dbReference>
<reference evidence="3" key="5">
    <citation type="submission" date="2015-06" db="UniProtKB">
        <authorList>
            <consortium name="EnsemblFungi"/>
        </authorList>
    </citation>
    <scope>IDENTIFICATION</scope>
    <source>
        <strain evidence="3">ATCC 64411</strain>
    </source>
</reference>
<dbReference type="EMBL" id="GL876966">
    <property type="protein sequence ID" value="KLU82348.1"/>
    <property type="molecule type" value="Genomic_DNA"/>
</dbReference>
<dbReference type="EMBL" id="ADBL01000341">
    <property type="status" value="NOT_ANNOTATED_CDS"/>
    <property type="molecule type" value="Genomic_DNA"/>
</dbReference>
<reference evidence="2" key="3">
    <citation type="submission" date="2011-03" db="EMBL/GenBank/DDBJ databases">
        <title>Annotation of Magnaporthe poae ATCC 64411.</title>
        <authorList>
            <person name="Ma L.-J."/>
            <person name="Dead R."/>
            <person name="Young S.K."/>
            <person name="Zeng Q."/>
            <person name="Gargeya S."/>
            <person name="Fitzgerald M."/>
            <person name="Haas B."/>
            <person name="Abouelleil A."/>
            <person name="Alvarado L."/>
            <person name="Arachchi H.M."/>
            <person name="Berlin A."/>
            <person name="Brown A."/>
            <person name="Chapman S.B."/>
            <person name="Chen Z."/>
            <person name="Dunbar C."/>
            <person name="Freedman E."/>
            <person name="Gearin G."/>
            <person name="Gellesch M."/>
            <person name="Goldberg J."/>
            <person name="Griggs A."/>
            <person name="Gujja S."/>
            <person name="Heiman D."/>
            <person name="Howarth C."/>
            <person name="Larson L."/>
            <person name="Lui A."/>
            <person name="MacDonald P.J.P."/>
            <person name="Mehta T."/>
            <person name="Montmayeur A."/>
            <person name="Murphy C."/>
            <person name="Neiman D."/>
            <person name="Pearson M."/>
            <person name="Priest M."/>
            <person name="Roberts A."/>
            <person name="Saif S."/>
            <person name="Shea T."/>
            <person name="Shenoy N."/>
            <person name="Sisk P."/>
            <person name="Stolte C."/>
            <person name="Sykes S."/>
            <person name="Yandava C."/>
            <person name="Wortman J."/>
            <person name="Nusbaum C."/>
            <person name="Birren B."/>
        </authorList>
    </citation>
    <scope>NUCLEOTIDE SEQUENCE</scope>
    <source>
        <strain evidence="2">ATCC 64411</strain>
    </source>
</reference>
<evidence type="ECO:0000313" key="3">
    <source>
        <dbReference type="EnsemblFungi" id="MAPG_01421T0"/>
    </source>
</evidence>
<dbReference type="eggNOG" id="ENOG502RN50">
    <property type="taxonomic scope" value="Eukaryota"/>
</dbReference>
<protein>
    <submittedName>
        <fullName evidence="2 3">Uncharacterized protein</fullName>
    </submittedName>
</protein>
<dbReference type="Proteomes" id="UP000011715">
    <property type="component" value="Unassembled WGS sequence"/>
</dbReference>
<name>A0A0C4DNM9_MAGP6</name>
<accession>A0A0C4DNM9</accession>
<feature type="region of interest" description="Disordered" evidence="1">
    <location>
        <begin position="276"/>
        <end position="305"/>
    </location>
</feature>
<organism evidence="3 4">
    <name type="scientific">Magnaporthiopsis poae (strain ATCC 64411 / 73-15)</name>
    <name type="common">Kentucky bluegrass fungus</name>
    <name type="synonym">Magnaporthe poae</name>
    <dbReference type="NCBI Taxonomy" id="644358"/>
    <lineage>
        <taxon>Eukaryota</taxon>
        <taxon>Fungi</taxon>
        <taxon>Dikarya</taxon>
        <taxon>Ascomycota</taxon>
        <taxon>Pezizomycotina</taxon>
        <taxon>Sordariomycetes</taxon>
        <taxon>Sordariomycetidae</taxon>
        <taxon>Magnaporthales</taxon>
        <taxon>Magnaporthaceae</taxon>
        <taxon>Magnaporthiopsis</taxon>
    </lineage>
</organism>
<feature type="compositionally biased region" description="Basic and acidic residues" evidence="1">
    <location>
        <begin position="276"/>
        <end position="293"/>
    </location>
</feature>
<keyword evidence="4" id="KW-1185">Reference proteome</keyword>
<gene>
    <name evidence="2" type="ORF">MAPG_01421</name>
</gene>
<reference evidence="2" key="1">
    <citation type="submission" date="2010-05" db="EMBL/GenBank/DDBJ databases">
        <title>The Genome Sequence of Magnaporthe poae strain ATCC 64411.</title>
        <authorList>
            <consortium name="The Broad Institute Genome Sequencing Platform"/>
            <consortium name="Broad Institute Genome Sequencing Center for Infectious Disease"/>
            <person name="Ma L.-J."/>
            <person name="Dead R."/>
            <person name="Young S."/>
            <person name="Zeng Q."/>
            <person name="Koehrsen M."/>
            <person name="Alvarado L."/>
            <person name="Berlin A."/>
            <person name="Chapman S.B."/>
            <person name="Chen Z."/>
            <person name="Freedman E."/>
            <person name="Gellesch M."/>
            <person name="Goldberg J."/>
            <person name="Griggs A."/>
            <person name="Gujja S."/>
            <person name="Heilman E.R."/>
            <person name="Heiman D."/>
            <person name="Hepburn T."/>
            <person name="Howarth C."/>
            <person name="Jen D."/>
            <person name="Larson L."/>
            <person name="Mehta T."/>
            <person name="Neiman D."/>
            <person name="Pearson M."/>
            <person name="Roberts A."/>
            <person name="Saif S."/>
            <person name="Shea T."/>
            <person name="Shenoy N."/>
            <person name="Sisk P."/>
            <person name="Stolte C."/>
            <person name="Sykes S."/>
            <person name="Walk T."/>
            <person name="White J."/>
            <person name="Yandava C."/>
            <person name="Haas B."/>
            <person name="Nusbaum C."/>
            <person name="Birren B."/>
        </authorList>
    </citation>
    <scope>NUCLEOTIDE SEQUENCE</scope>
    <source>
        <strain evidence="2">ATCC 64411</strain>
    </source>
</reference>
<reference evidence="3" key="4">
    <citation type="journal article" date="2015" name="G3 (Bethesda)">
        <title>Genome sequences of three phytopathogenic species of the Magnaporthaceae family of fungi.</title>
        <authorList>
            <person name="Okagaki L.H."/>
            <person name="Nunes C.C."/>
            <person name="Sailsbery J."/>
            <person name="Clay B."/>
            <person name="Brown D."/>
            <person name="John T."/>
            <person name="Oh Y."/>
            <person name="Young N."/>
            <person name="Fitzgerald M."/>
            <person name="Haas B.J."/>
            <person name="Zeng Q."/>
            <person name="Young S."/>
            <person name="Adiconis X."/>
            <person name="Fan L."/>
            <person name="Levin J.Z."/>
            <person name="Mitchell T.K."/>
            <person name="Okubara P.A."/>
            <person name="Farman M.L."/>
            <person name="Kohn L.M."/>
            <person name="Birren B."/>
            <person name="Ma L.-J."/>
            <person name="Dean R.A."/>
        </authorList>
    </citation>
    <scope>NUCLEOTIDE SEQUENCE</scope>
    <source>
        <strain evidence="3">ATCC 64411 / 73-15</strain>
    </source>
</reference>
<dbReference type="OrthoDB" id="10535627at2759"/>
<sequence>MSSSQRGTHKAVMDRMRRSNRGMQTLYEAQLWEQDVSTVQTLQDWIQKLEGLQSLYKTAAHRSRREQDDAKHFFTLTDLLQTALFYLFPLAVNTRSEALSAMDRCTSVGSCERNRRYLDVRLLNARAQAHEVVRELRDDTRFPKDLAAAVDETAVQDGHLLDACLVKMMPSYGYDEVSRSYFFSPAVSRCRFPPPDKAGRHLFTVVPDLIDHTVFFRLHRLKEEALAKVLRSMLFVPAAQPPTPADDDVGVSQTERQLREEHRRIRYLEEQRDRPLARRDVPFPEPPRLRDVSPESVNPAEPGPRPFNFREYAVKRLNPASSSTVTEIRLRDHLLGRLRAVIAEM</sequence>
<reference evidence="4" key="2">
    <citation type="submission" date="2010-05" db="EMBL/GenBank/DDBJ databases">
        <title>The genome sequence of Magnaporthe poae strain ATCC 64411.</title>
        <authorList>
            <person name="Ma L.-J."/>
            <person name="Dead R."/>
            <person name="Young S."/>
            <person name="Zeng Q."/>
            <person name="Koehrsen M."/>
            <person name="Alvarado L."/>
            <person name="Berlin A."/>
            <person name="Chapman S.B."/>
            <person name="Chen Z."/>
            <person name="Freedman E."/>
            <person name="Gellesch M."/>
            <person name="Goldberg J."/>
            <person name="Griggs A."/>
            <person name="Gujja S."/>
            <person name="Heilman E.R."/>
            <person name="Heiman D."/>
            <person name="Hepburn T."/>
            <person name="Howarth C."/>
            <person name="Jen D."/>
            <person name="Larson L."/>
            <person name="Mehta T."/>
            <person name="Neiman D."/>
            <person name="Pearson M."/>
            <person name="Roberts A."/>
            <person name="Saif S."/>
            <person name="Shea T."/>
            <person name="Shenoy N."/>
            <person name="Sisk P."/>
            <person name="Stolte C."/>
            <person name="Sykes S."/>
            <person name="Walk T."/>
            <person name="White J."/>
            <person name="Yandava C."/>
            <person name="Haas B."/>
            <person name="Nusbaum C."/>
            <person name="Birren B."/>
        </authorList>
    </citation>
    <scope>NUCLEOTIDE SEQUENCE [LARGE SCALE GENOMIC DNA]</scope>
    <source>
        <strain evidence="4">ATCC 64411 / 73-15</strain>
    </source>
</reference>
<evidence type="ECO:0000313" key="4">
    <source>
        <dbReference type="Proteomes" id="UP000011715"/>
    </source>
</evidence>
<evidence type="ECO:0000313" key="2">
    <source>
        <dbReference type="EMBL" id="KLU82348.1"/>
    </source>
</evidence>
<dbReference type="AlphaFoldDB" id="A0A0C4DNM9"/>
<proteinExistence type="predicted"/>
<dbReference type="VEuPathDB" id="FungiDB:MAPG_01421"/>